<reference evidence="11 12" key="1">
    <citation type="submission" date="2024-09" db="EMBL/GenBank/DDBJ databases">
        <authorList>
            <person name="Sun Q."/>
            <person name="Mori K."/>
        </authorList>
    </citation>
    <scope>NUCLEOTIDE SEQUENCE [LARGE SCALE GENOMIC DNA]</scope>
    <source>
        <strain evidence="11 12">ATCC 51272</strain>
    </source>
</reference>
<comment type="similarity">
    <text evidence="3">Belongs to the nicotinamide ribonucleoside (NR) uptake permease (TC 4.B.1) family.</text>
</comment>
<feature type="transmembrane region" description="Helical" evidence="10">
    <location>
        <begin position="179"/>
        <end position="196"/>
    </location>
</feature>
<feature type="transmembrane region" description="Helical" evidence="10">
    <location>
        <begin position="129"/>
        <end position="149"/>
    </location>
</feature>
<dbReference type="RefSeq" id="WP_027951605.1">
    <property type="nucleotide sequence ID" value="NZ_JADU01000001.1"/>
</dbReference>
<feature type="transmembrane region" description="Helical" evidence="10">
    <location>
        <begin position="59"/>
        <end position="74"/>
    </location>
</feature>
<keyword evidence="6" id="KW-1003">Cell membrane</keyword>
<keyword evidence="8 10" id="KW-1133">Transmembrane helix</keyword>
<evidence type="ECO:0000313" key="11">
    <source>
        <dbReference type="EMBL" id="MFB9897716.1"/>
    </source>
</evidence>
<dbReference type="PANTHER" id="PTHR36122:SF2">
    <property type="entry name" value="NICOTINAMIDE RIBOSIDE TRANSPORTER PNUC"/>
    <property type="match status" value="1"/>
</dbReference>
<name>A0ABV5ZK21_9BACT</name>
<evidence type="ECO:0000256" key="5">
    <source>
        <dbReference type="ARBA" id="ARBA00022448"/>
    </source>
</evidence>
<evidence type="ECO:0000256" key="6">
    <source>
        <dbReference type="ARBA" id="ARBA00022475"/>
    </source>
</evidence>
<comment type="caution">
    <text evidence="11">The sequence shown here is derived from an EMBL/GenBank/DDBJ whole genome shotgun (WGS) entry which is preliminary data.</text>
</comment>
<gene>
    <name evidence="11" type="primary">pnuC</name>
    <name evidence="11" type="ORF">ACFFK8_07890</name>
</gene>
<organism evidence="11 12">
    <name type="scientific">Hallella seregens ATCC 51272</name>
    <dbReference type="NCBI Taxonomy" id="1336250"/>
    <lineage>
        <taxon>Bacteria</taxon>
        <taxon>Pseudomonadati</taxon>
        <taxon>Bacteroidota</taxon>
        <taxon>Bacteroidia</taxon>
        <taxon>Bacteroidales</taxon>
        <taxon>Prevotellaceae</taxon>
        <taxon>Hallella</taxon>
    </lineage>
</organism>
<evidence type="ECO:0000256" key="7">
    <source>
        <dbReference type="ARBA" id="ARBA00022692"/>
    </source>
</evidence>
<evidence type="ECO:0000256" key="1">
    <source>
        <dbReference type="ARBA" id="ARBA00002672"/>
    </source>
</evidence>
<sequence length="209" mass="24126">MMYFELLSLDLITTLLGLAYILLEYKASVWLWLVGFVMQALDIVLYYDKGLYADCAMEFYYIAMTVYGFYVWTRKKTGQAMPETATGPSSERPDGAITHFKRSLILPWMLATLAIWALLWYWLVQVGSTVPVADAFTTALSFVGIWALARKYVEQWLIWIVVDVVTSALYFYKDIPFKASLYALYVVIAVFGYFKWRRMMALQKVHAAS</sequence>
<feature type="transmembrane region" description="Helical" evidence="10">
    <location>
        <begin position="104"/>
        <end position="123"/>
    </location>
</feature>
<dbReference type="InterPro" id="IPR006419">
    <property type="entry name" value="NMN_transpt_PnuC"/>
</dbReference>
<accession>A0ABV5ZK21</accession>
<keyword evidence="5" id="KW-0813">Transport</keyword>
<evidence type="ECO:0000256" key="9">
    <source>
        <dbReference type="ARBA" id="ARBA00023136"/>
    </source>
</evidence>
<feature type="transmembrane region" description="Helical" evidence="10">
    <location>
        <begin position="156"/>
        <end position="173"/>
    </location>
</feature>
<evidence type="ECO:0000313" key="12">
    <source>
        <dbReference type="Proteomes" id="UP001589688"/>
    </source>
</evidence>
<keyword evidence="9 10" id="KW-0472">Membrane</keyword>
<protein>
    <recommendedName>
        <fullName evidence="4">Nicotinamide riboside transporter PnuC</fullName>
    </recommendedName>
</protein>
<comment type="subcellular location">
    <subcellularLocation>
        <location evidence="2">Cell membrane</location>
        <topology evidence="2">Multi-pass membrane protein</topology>
    </subcellularLocation>
</comment>
<dbReference type="Proteomes" id="UP001589688">
    <property type="component" value="Unassembled WGS sequence"/>
</dbReference>
<evidence type="ECO:0000256" key="10">
    <source>
        <dbReference type="SAM" id="Phobius"/>
    </source>
</evidence>
<dbReference type="PANTHER" id="PTHR36122">
    <property type="entry name" value="NICOTINAMIDE RIBOSIDE TRANSPORTER PNUC"/>
    <property type="match status" value="1"/>
</dbReference>
<dbReference type="EMBL" id="JBHLZF010000002">
    <property type="protein sequence ID" value="MFB9897716.1"/>
    <property type="molecule type" value="Genomic_DNA"/>
</dbReference>
<evidence type="ECO:0000256" key="3">
    <source>
        <dbReference type="ARBA" id="ARBA00006669"/>
    </source>
</evidence>
<dbReference type="NCBIfam" id="TIGR01528">
    <property type="entry name" value="NMN_trans_PnuC"/>
    <property type="match status" value="1"/>
</dbReference>
<comment type="function">
    <text evidence="1">Required for nicotinamide riboside transport across the inner membrane.</text>
</comment>
<evidence type="ECO:0000256" key="8">
    <source>
        <dbReference type="ARBA" id="ARBA00022989"/>
    </source>
</evidence>
<dbReference type="Pfam" id="PF04973">
    <property type="entry name" value="NMN_transporter"/>
    <property type="match status" value="1"/>
</dbReference>
<keyword evidence="7 10" id="KW-0812">Transmembrane</keyword>
<proteinExistence type="inferred from homology"/>
<evidence type="ECO:0000256" key="2">
    <source>
        <dbReference type="ARBA" id="ARBA00004651"/>
    </source>
</evidence>
<keyword evidence="12" id="KW-1185">Reference proteome</keyword>
<evidence type="ECO:0000256" key="4">
    <source>
        <dbReference type="ARBA" id="ARBA00017522"/>
    </source>
</evidence>